<evidence type="ECO:0000313" key="2">
    <source>
        <dbReference type="Proteomes" id="UP000289437"/>
    </source>
</evidence>
<gene>
    <name evidence="1" type="ORF">GRAN_3015</name>
</gene>
<dbReference type="Pfam" id="PF14552">
    <property type="entry name" value="Tautomerase_2"/>
    <property type="match status" value="1"/>
</dbReference>
<dbReference type="PANTHER" id="PTHR38460">
    <property type="entry name" value="TAUTOMERASE YOLI-RELATED"/>
    <property type="match status" value="1"/>
</dbReference>
<organism evidence="1 2">
    <name type="scientific">Granulicella sibirica</name>
    <dbReference type="NCBI Taxonomy" id="2479048"/>
    <lineage>
        <taxon>Bacteria</taxon>
        <taxon>Pseudomonadati</taxon>
        <taxon>Acidobacteriota</taxon>
        <taxon>Terriglobia</taxon>
        <taxon>Terriglobales</taxon>
        <taxon>Acidobacteriaceae</taxon>
        <taxon>Granulicella</taxon>
    </lineage>
</organism>
<dbReference type="InterPro" id="IPR037479">
    <property type="entry name" value="Tauto_MSAD"/>
</dbReference>
<keyword evidence="2" id="KW-1185">Reference proteome</keyword>
<dbReference type="RefSeq" id="WP_128913672.1">
    <property type="nucleotide sequence ID" value="NZ_RDSM01000002.1"/>
</dbReference>
<dbReference type="InterPro" id="IPR014347">
    <property type="entry name" value="Tautomerase/MIF_sf"/>
</dbReference>
<accession>A0A4Q0T2D5</accession>
<name>A0A4Q0T2D5_9BACT</name>
<dbReference type="SUPFAM" id="SSF55331">
    <property type="entry name" value="Tautomerase/MIF"/>
    <property type="match status" value="1"/>
</dbReference>
<dbReference type="PANTHER" id="PTHR38460:SF1">
    <property type="entry name" value="TAUTOMERASE YOLI-RELATED"/>
    <property type="match status" value="1"/>
</dbReference>
<protein>
    <submittedName>
        <fullName evidence="1">4-oxalocrotonate tautomerase</fullName>
    </submittedName>
</protein>
<comment type="caution">
    <text evidence="1">The sequence shown here is derived from an EMBL/GenBank/DDBJ whole genome shotgun (WGS) entry which is preliminary data.</text>
</comment>
<reference evidence="1 2" key="1">
    <citation type="submission" date="2018-11" db="EMBL/GenBank/DDBJ databases">
        <authorList>
            <person name="Mardanov A.V."/>
            <person name="Ravin N.V."/>
            <person name="Dedysh S.N."/>
        </authorList>
    </citation>
    <scope>NUCLEOTIDE SEQUENCE [LARGE SCALE GENOMIC DNA]</scope>
    <source>
        <strain evidence="1 2">AF10</strain>
    </source>
</reference>
<dbReference type="OrthoDB" id="9804765at2"/>
<reference evidence="2" key="2">
    <citation type="submission" date="2019-02" db="EMBL/GenBank/DDBJ databases">
        <title>Granulicella sibirica sp. nov., a psychrotolerant acidobacterium isolated from an organic soil layer in forested tundra, West Siberia.</title>
        <authorList>
            <person name="Oshkin I.Y."/>
            <person name="Kulichevskaya I.S."/>
            <person name="Rijpstra W.I.C."/>
            <person name="Sinninghe Damste J.S."/>
            <person name="Rakitin A.L."/>
            <person name="Ravin N.V."/>
            <person name="Dedysh S.N."/>
        </authorList>
    </citation>
    <scope>NUCLEOTIDE SEQUENCE [LARGE SCALE GENOMIC DNA]</scope>
    <source>
        <strain evidence="2">AF10</strain>
    </source>
</reference>
<dbReference type="Gene3D" id="3.30.429.10">
    <property type="entry name" value="Macrophage Migration Inhibitory Factor"/>
    <property type="match status" value="1"/>
</dbReference>
<dbReference type="EMBL" id="RDSM01000002">
    <property type="protein sequence ID" value="RXH56158.1"/>
    <property type="molecule type" value="Genomic_DNA"/>
</dbReference>
<dbReference type="Proteomes" id="UP000289437">
    <property type="component" value="Unassembled WGS sequence"/>
</dbReference>
<proteinExistence type="predicted"/>
<dbReference type="AlphaFoldDB" id="A0A4Q0T2D5"/>
<evidence type="ECO:0000313" key="1">
    <source>
        <dbReference type="EMBL" id="RXH56158.1"/>
    </source>
</evidence>
<sequence length="126" mass="14615">MPLVRIDLVSGKSKDYQQKVGEVVYQALLYALNVPEHDRFQVITEHPLEQMPFDRDYQGVHRTDDCIFIQITLNAGRDVEQKKRFYKAVADGLHDAVNLRREDMFISLVEVPKENWSFGNGEAQYA</sequence>